<dbReference type="GO" id="GO:0048013">
    <property type="term" value="P:ephrin receptor signaling pathway"/>
    <property type="evidence" value="ECO:0007669"/>
    <property type="project" value="TreeGrafter"/>
</dbReference>
<dbReference type="PRINTS" id="PR01347">
    <property type="entry name" value="EPHRIN"/>
</dbReference>
<keyword evidence="3 7" id="KW-0472">Membrane</keyword>
<evidence type="ECO:0000313" key="12">
    <source>
        <dbReference type="EMBL" id="KAA8595809.1"/>
    </source>
</evidence>
<feature type="compositionally biased region" description="Polar residues" evidence="8">
    <location>
        <begin position="199"/>
        <end position="209"/>
    </location>
</feature>
<dbReference type="GO" id="GO:0007411">
    <property type="term" value="P:axon guidance"/>
    <property type="evidence" value="ECO:0007669"/>
    <property type="project" value="TreeGrafter"/>
</dbReference>
<comment type="subcellular location">
    <subcellularLocation>
        <location evidence="1">Membrane</location>
    </subcellularLocation>
</comment>
<organism evidence="12 13">
    <name type="scientific">Etheostoma spectabile</name>
    <name type="common">orangethroat darter</name>
    <dbReference type="NCBI Taxonomy" id="54343"/>
    <lineage>
        <taxon>Eukaryota</taxon>
        <taxon>Metazoa</taxon>
        <taxon>Chordata</taxon>
        <taxon>Craniata</taxon>
        <taxon>Vertebrata</taxon>
        <taxon>Euteleostomi</taxon>
        <taxon>Actinopterygii</taxon>
        <taxon>Neopterygii</taxon>
        <taxon>Teleostei</taxon>
        <taxon>Neoteleostei</taxon>
        <taxon>Acanthomorphata</taxon>
        <taxon>Eupercaria</taxon>
        <taxon>Perciformes</taxon>
        <taxon>Percoidei</taxon>
        <taxon>Percidae</taxon>
        <taxon>Etheostomatinae</taxon>
        <taxon>Etheostoma</taxon>
    </lineage>
</organism>
<dbReference type="GO" id="GO:0046875">
    <property type="term" value="F:ephrin receptor binding"/>
    <property type="evidence" value="ECO:0007669"/>
    <property type="project" value="TreeGrafter"/>
</dbReference>
<feature type="region of interest" description="Disordered" evidence="8">
    <location>
        <begin position="160"/>
        <end position="217"/>
    </location>
</feature>
<evidence type="ECO:0000256" key="2">
    <source>
        <dbReference type="ARBA" id="ARBA00022729"/>
    </source>
</evidence>
<comment type="caution">
    <text evidence="6">Lacks conserved residue(s) required for the propagation of feature annotation.</text>
</comment>
<feature type="chain" id="PRO_5023820934" description="Ephrin RBD domain-containing protein" evidence="10">
    <location>
        <begin position="23"/>
        <end position="333"/>
    </location>
</feature>
<keyword evidence="9" id="KW-0812">Transmembrane</keyword>
<dbReference type="InterPro" id="IPR001799">
    <property type="entry name" value="Ephrin_RBD"/>
</dbReference>
<comment type="caution">
    <text evidence="12">The sequence shown here is derived from an EMBL/GenBank/DDBJ whole genome shotgun (WGS) entry which is preliminary data.</text>
</comment>
<dbReference type="PROSITE" id="PS51257">
    <property type="entry name" value="PROKAR_LIPOPROTEIN"/>
    <property type="match status" value="1"/>
</dbReference>
<dbReference type="PANTHER" id="PTHR11304">
    <property type="entry name" value="EPHRIN"/>
    <property type="match status" value="1"/>
</dbReference>
<feature type="transmembrane region" description="Helical" evidence="9">
    <location>
        <begin position="224"/>
        <end position="247"/>
    </location>
</feature>
<reference evidence="12 13" key="1">
    <citation type="submission" date="2019-08" db="EMBL/GenBank/DDBJ databases">
        <title>A chromosome-level genome assembly, high-density linkage maps, and genome scans reveal the genomic architecture of hybrid incompatibilities underlying speciation via character displacement in darters (Percidae: Etheostominae).</title>
        <authorList>
            <person name="Moran R.L."/>
            <person name="Catchen J.M."/>
            <person name="Fuller R.C."/>
        </authorList>
    </citation>
    <scope>NUCLEOTIDE SEQUENCE [LARGE SCALE GENOMIC DNA]</scope>
    <source>
        <strain evidence="12">EspeVRDwgs_2016</strain>
        <tissue evidence="12">Muscle</tissue>
    </source>
</reference>
<dbReference type="InterPro" id="IPR019765">
    <property type="entry name" value="Ephrin_CS"/>
</dbReference>
<proteinExistence type="inferred from homology"/>
<name>A0A5J5DR49_9PERO</name>
<sequence length="333" mass="36460">MGRIPWSCGAVILLAIISSCRAVTLESVHWSSSNAKFSPGLGLVLYPQIGDKMDIVCPRADASSGEKEEFYRVYLVSRSQMESCTIDKTDTPLLNCDKPHQDVKFTFKFQEFSPNLWGLEFLKGRDYYITSTSAGSPQGLDNTNGGVCRTNAMKLVLRVGQSSSDPPSTLQESPTRFPPKQPKPKSKDLPAKEQDTKNKAGSGSKTGQTKPSGVGGGGDSKPGLFMWVVCGGAILLLVIIILLVILWRHRPHRCVPDRQQSASVSLNTLAVAKRDSISSDNNASDRSDVVFPLRPSDSMVCRHYERVSGDYGPPVYIVQEISPQSPTNIYYKV</sequence>
<dbReference type="SUPFAM" id="SSF49503">
    <property type="entry name" value="Cupredoxins"/>
    <property type="match status" value="1"/>
</dbReference>
<keyword evidence="9" id="KW-1133">Transmembrane helix</keyword>
<dbReference type="Gene3D" id="2.60.40.420">
    <property type="entry name" value="Cupredoxins - blue copper proteins"/>
    <property type="match status" value="1"/>
</dbReference>
<evidence type="ECO:0000256" key="6">
    <source>
        <dbReference type="PROSITE-ProRule" id="PRU00884"/>
    </source>
</evidence>
<evidence type="ECO:0000256" key="9">
    <source>
        <dbReference type="SAM" id="Phobius"/>
    </source>
</evidence>
<keyword evidence="13" id="KW-1185">Reference proteome</keyword>
<evidence type="ECO:0000256" key="10">
    <source>
        <dbReference type="SAM" id="SignalP"/>
    </source>
</evidence>
<gene>
    <name evidence="12" type="ORF">FQN60_011100</name>
</gene>
<dbReference type="OrthoDB" id="6250301at2759"/>
<evidence type="ECO:0000313" key="13">
    <source>
        <dbReference type="Proteomes" id="UP000327493"/>
    </source>
</evidence>
<dbReference type="Proteomes" id="UP000327493">
    <property type="component" value="Chromosome 1"/>
</dbReference>
<evidence type="ECO:0000259" key="11">
    <source>
        <dbReference type="PROSITE" id="PS51551"/>
    </source>
</evidence>
<evidence type="ECO:0000256" key="5">
    <source>
        <dbReference type="ARBA" id="ARBA00023180"/>
    </source>
</evidence>
<dbReference type="EMBL" id="VOFY01000001">
    <property type="protein sequence ID" value="KAA8595809.1"/>
    <property type="molecule type" value="Genomic_DNA"/>
</dbReference>
<comment type="similarity">
    <text evidence="6 7">Belongs to the ephrin family.</text>
</comment>
<dbReference type="Pfam" id="PF00812">
    <property type="entry name" value="Ephrin"/>
    <property type="match status" value="1"/>
</dbReference>
<evidence type="ECO:0000256" key="3">
    <source>
        <dbReference type="ARBA" id="ARBA00023136"/>
    </source>
</evidence>
<dbReference type="InterPro" id="IPR031328">
    <property type="entry name" value="Ephrin"/>
</dbReference>
<evidence type="ECO:0000256" key="1">
    <source>
        <dbReference type="ARBA" id="ARBA00004370"/>
    </source>
</evidence>
<keyword evidence="2 10" id="KW-0732">Signal</keyword>
<dbReference type="AlphaFoldDB" id="A0A5J5DR49"/>
<dbReference type="PROSITE" id="PS51551">
    <property type="entry name" value="EPHRIN_RBD_2"/>
    <property type="match status" value="1"/>
</dbReference>
<feature type="domain" description="Ephrin RBD" evidence="11">
    <location>
        <begin position="23"/>
        <end position="159"/>
    </location>
</feature>
<dbReference type="GO" id="GO:0005886">
    <property type="term" value="C:plasma membrane"/>
    <property type="evidence" value="ECO:0007669"/>
    <property type="project" value="TreeGrafter"/>
</dbReference>
<dbReference type="GO" id="GO:0048514">
    <property type="term" value="P:blood vessel morphogenesis"/>
    <property type="evidence" value="ECO:0007669"/>
    <property type="project" value="TreeGrafter"/>
</dbReference>
<accession>A0A5J5DR49</accession>
<dbReference type="PROSITE" id="PS01299">
    <property type="entry name" value="EPHRIN_RBD_1"/>
    <property type="match status" value="1"/>
</dbReference>
<evidence type="ECO:0000256" key="8">
    <source>
        <dbReference type="SAM" id="MobiDB-lite"/>
    </source>
</evidence>
<keyword evidence="5" id="KW-0325">Glycoprotein</keyword>
<feature type="compositionally biased region" description="Polar residues" evidence="8">
    <location>
        <begin position="160"/>
        <end position="174"/>
    </location>
</feature>
<protein>
    <recommendedName>
        <fullName evidence="11">Ephrin RBD domain-containing protein</fullName>
    </recommendedName>
</protein>
<feature type="signal peptide" evidence="10">
    <location>
        <begin position="1"/>
        <end position="22"/>
    </location>
</feature>
<feature type="disulfide bond" evidence="6">
    <location>
        <begin position="84"/>
        <end position="148"/>
    </location>
</feature>
<evidence type="ECO:0000256" key="4">
    <source>
        <dbReference type="ARBA" id="ARBA00023157"/>
    </source>
</evidence>
<evidence type="ECO:0000256" key="7">
    <source>
        <dbReference type="RuleBase" id="RU004375"/>
    </source>
</evidence>
<keyword evidence="4 6" id="KW-1015">Disulfide bond</keyword>
<dbReference type="InterPro" id="IPR008972">
    <property type="entry name" value="Cupredoxin"/>
</dbReference>
<dbReference type="PANTHER" id="PTHR11304:SF18">
    <property type="entry name" value="EPHRIN-B2"/>
    <property type="match status" value="1"/>
</dbReference>
<feature type="compositionally biased region" description="Basic and acidic residues" evidence="8">
    <location>
        <begin position="185"/>
        <end position="198"/>
    </location>
</feature>